<sequence length="1032" mass="116811">MSSVGAQSRKQERKSRPARALVFLAVSTPIPPDKREDSLTASQPRGLAHAALRSQHNSHVIPVPKRPNLLLKNYGNATLPCVKRLVSMKWQAEPPAGHVDFGAPCSEATRRKSKQHRYNNQVALRVKAERQFIIFHLSPFLSHPLLLLGTLQTRQPLHHRPGSTTHNVLTNTNLLIWGGPNSLTSLQSRPQEAKPFICFTSRLSHFSSMRLYSRSILSPARSDKPPVSLSTSLSRRLRTNGSMRGGGSQSPMFPATVGKKRGCAFENPEPSSPKVTCIGQVRVKTKKQGKKMKLMRKKMHSNGNGEVSFRKIEHAHEGLTHQNSESLHQDCLPHRNQRWAHFPFTICEALRTFGAEFNCFLPCKSSCFSNSEREKGEKSIGLEEGEGISSSSSCGAVFRWFVTLHEGEGKTKDIELVVGEDEDGEERRGVGKRESSERTSVFYDMEFKNEICEVKNEEEPRVSICIPPKNALLLMRCRSDPLRMAALANKLWDSPLPTDNAEEEADEEEEEDDEEAKEECAHEDEEKDEVSEVRDELERGYETTDERCEEDLVLVKAIIESQETIEDLTNYSSEEGREQQGIEEDKECRELRPEEDSEKQDIEVDQLMEAEIVASEYSVESIAENPEMLVDEVNEPELINDHQNQDEERETSSSNRSTTEEKEQGQEEESPVTEQVLEEEFFLLEYEEGGHHDQSMEERESEEEPKEDQEEKITENRFEESDTTHEERWSEKPIEERGNDAKEEEIEMKLLVSNMKQQQERESSVLPDCLLLMMCEPKLSMEVSKETWVCSTDFIRWLPARHRNKKVNLKDGIDELKKRVSTDCNPPPPHPVFQPPRSSCSFPLAPSNTGVSMASVIDQKLLNAVPFEPFGLTRCKSEPMRSSANFFPDLACFWKNSELEPHRPATFGVSEDKEASKKKAVQINEPSTVVPENKEASAEFSFEDDTTIDQLIRRKCLSVRLDPTSTLSSTQVPRVVEPVEGSEPLESIAEEVTEVVLIFAPLLTSYGVSTVLPPLPEEPLPDIPTTFIKETS</sequence>
<feature type="compositionally biased region" description="Acidic residues" evidence="1">
    <location>
        <begin position="666"/>
        <end position="687"/>
    </location>
</feature>
<feature type="compositionally biased region" description="Acidic residues" evidence="1">
    <location>
        <begin position="500"/>
        <end position="529"/>
    </location>
</feature>
<evidence type="ECO:0000313" key="3">
    <source>
        <dbReference type="Proteomes" id="UP001279734"/>
    </source>
</evidence>
<accession>A0AAD3S7U9</accession>
<evidence type="ECO:0000313" key="2">
    <source>
        <dbReference type="EMBL" id="GMH05612.1"/>
    </source>
</evidence>
<protein>
    <submittedName>
        <fullName evidence="2">Uncharacterized protein</fullName>
    </submittedName>
</protein>
<keyword evidence="3" id="KW-1185">Reference proteome</keyword>
<feature type="region of interest" description="Disordered" evidence="1">
    <location>
        <begin position="493"/>
        <end position="545"/>
    </location>
</feature>
<comment type="caution">
    <text evidence="2">The sequence shown here is derived from an EMBL/GenBank/DDBJ whole genome shotgun (WGS) entry which is preliminary data.</text>
</comment>
<reference evidence="2" key="1">
    <citation type="submission" date="2023-05" db="EMBL/GenBank/DDBJ databases">
        <title>Nepenthes gracilis genome sequencing.</title>
        <authorList>
            <person name="Fukushima K."/>
        </authorList>
    </citation>
    <scope>NUCLEOTIDE SEQUENCE</scope>
    <source>
        <strain evidence="2">SING2019-196</strain>
    </source>
</reference>
<feature type="region of interest" description="Disordered" evidence="1">
    <location>
        <begin position="566"/>
        <end position="602"/>
    </location>
</feature>
<evidence type="ECO:0000256" key="1">
    <source>
        <dbReference type="SAM" id="MobiDB-lite"/>
    </source>
</evidence>
<dbReference type="EMBL" id="BSYO01000006">
    <property type="protein sequence ID" value="GMH05612.1"/>
    <property type="molecule type" value="Genomic_DNA"/>
</dbReference>
<dbReference type="Proteomes" id="UP001279734">
    <property type="component" value="Unassembled WGS sequence"/>
</dbReference>
<feature type="region of interest" description="Disordered" evidence="1">
    <location>
        <begin position="618"/>
        <end position="741"/>
    </location>
</feature>
<dbReference type="AlphaFoldDB" id="A0AAD3S7U9"/>
<feature type="compositionally biased region" description="Basic and acidic residues" evidence="1">
    <location>
        <begin position="586"/>
        <end position="602"/>
    </location>
</feature>
<dbReference type="PANTHER" id="PTHR33448:SF4">
    <property type="entry name" value="CHLOROPLAST PROTEIN HCF243"/>
    <property type="match status" value="1"/>
</dbReference>
<gene>
    <name evidence="2" type="ORF">Nepgr_007452</name>
</gene>
<feature type="compositionally biased region" description="Basic and acidic residues" evidence="1">
    <location>
        <begin position="709"/>
        <end position="741"/>
    </location>
</feature>
<dbReference type="PANTHER" id="PTHR33448">
    <property type="entry name" value="CHLOROPLAST PROTEIN HCF243-RELATED"/>
    <property type="match status" value="1"/>
</dbReference>
<feature type="compositionally biased region" description="Basic and acidic residues" evidence="1">
    <location>
        <begin position="688"/>
        <end position="698"/>
    </location>
</feature>
<feature type="compositionally biased region" description="Acidic residues" evidence="1">
    <location>
        <begin position="699"/>
        <end position="708"/>
    </location>
</feature>
<feature type="compositionally biased region" description="Basic and acidic residues" evidence="1">
    <location>
        <begin position="530"/>
        <end position="545"/>
    </location>
</feature>
<organism evidence="2 3">
    <name type="scientific">Nepenthes gracilis</name>
    <name type="common">Slender pitcher plant</name>
    <dbReference type="NCBI Taxonomy" id="150966"/>
    <lineage>
        <taxon>Eukaryota</taxon>
        <taxon>Viridiplantae</taxon>
        <taxon>Streptophyta</taxon>
        <taxon>Embryophyta</taxon>
        <taxon>Tracheophyta</taxon>
        <taxon>Spermatophyta</taxon>
        <taxon>Magnoliopsida</taxon>
        <taxon>eudicotyledons</taxon>
        <taxon>Gunneridae</taxon>
        <taxon>Pentapetalae</taxon>
        <taxon>Caryophyllales</taxon>
        <taxon>Nepenthaceae</taxon>
        <taxon>Nepenthes</taxon>
    </lineage>
</organism>
<proteinExistence type="predicted"/>
<name>A0AAD3S7U9_NEPGR</name>